<sequence>MALQAVYQQFLASPSSSSLADDAAIYYITTTTTVRGATEIIKHFASQRQQITKKKELLLSAVESDSSLAVEIDTTILFLTGGSIYLPGLDDNFLADHTVHLPIVHFVSFNADGKIGQVRQCWDQGALLKQIDVIGKSGRNWPIRDSAEQTKLIASAVSGVKNSAPPSKTLPIHPRGKPASATRDPHASLDLFVSNEERASTVASVVSPYGGVRPPQRDITEIISDNPNDTALPVVVSPYAGRRPPQRSLTDILTRGDDENDDSATDADSSTTGSSQVIAPKAGSHKKFQPVRLFDTDGPAPIEEEQDSLEDPNKSKPVYRPNPKRYNHFDLAAGTQDAPQNGTAFDELPKSKHNSQWAFSDFETPQKPAARNLPDQEARHWTFDDDEELPETPSATSRAESRQGGRQRGVGPNEGQGLYENNLYKEDGSAFTPGPESRALGNITNLKDRTKFFEANFTMSDVSPLKSGPVKRTVVADDRQKVVKMMESSWDNSFDDTTSLPKNNNIPGTIVAAKESDSRGIQTFGDGMGGRKAARVPGTTAADQGSVNRGIQTFGDGMGGRKVARVPETTAADQGSVNRGIQIGGDGMGGRKAGRGWSLGGDGDEPSVVPPKMPGKKQGTANQASSFWDF</sequence>
<dbReference type="eggNOG" id="ENOG502RU2N">
    <property type="taxonomic scope" value="Eukaryota"/>
</dbReference>
<reference evidence="2 3" key="1">
    <citation type="journal article" date="2011" name="Proc. Natl. Acad. Sci. U.S.A.">
        <title>Genome and transcriptome analyses of the mountain pine beetle-fungal symbiont Grosmannia clavigera, a lodgepole pine pathogen.</title>
        <authorList>
            <person name="DiGuistini S."/>
            <person name="Wang Y."/>
            <person name="Liao N.Y."/>
            <person name="Taylor G."/>
            <person name="Tanguay P."/>
            <person name="Feau N."/>
            <person name="Henrissat B."/>
            <person name="Chan S.K."/>
            <person name="Hesse-Orce U."/>
            <person name="Alamouti S.M."/>
            <person name="Tsui C.K.M."/>
            <person name="Docking R.T."/>
            <person name="Levasseur A."/>
            <person name="Haridas S."/>
            <person name="Robertson G."/>
            <person name="Birol I."/>
            <person name="Holt R.A."/>
            <person name="Marra M.A."/>
            <person name="Hamelin R.C."/>
            <person name="Hirst M."/>
            <person name="Jones S.J.M."/>
            <person name="Bohlmann J."/>
            <person name="Breuil C."/>
        </authorList>
    </citation>
    <scope>NUCLEOTIDE SEQUENCE [LARGE SCALE GENOMIC DNA]</scope>
    <source>
        <strain evidence="3">kw1407 / UAMH 11150</strain>
    </source>
</reference>
<dbReference type="GeneID" id="25979792"/>
<dbReference type="InParanoid" id="F0XLJ5"/>
<feature type="compositionally biased region" description="Gly residues" evidence="1">
    <location>
        <begin position="582"/>
        <end position="601"/>
    </location>
</feature>
<dbReference type="AlphaFoldDB" id="F0XLJ5"/>
<feature type="compositionally biased region" description="Polar residues" evidence="1">
    <location>
        <begin position="619"/>
        <end position="630"/>
    </location>
</feature>
<dbReference type="RefSeq" id="XP_014170907.1">
    <property type="nucleotide sequence ID" value="XM_014315432.1"/>
</dbReference>
<dbReference type="Gene3D" id="3.10.450.50">
    <property type="match status" value="1"/>
</dbReference>
<dbReference type="Proteomes" id="UP000007796">
    <property type="component" value="Unassembled WGS sequence"/>
</dbReference>
<dbReference type="InterPro" id="IPR032710">
    <property type="entry name" value="NTF2-like_dom_sf"/>
</dbReference>
<accession>F0XLJ5</accession>
<proteinExistence type="predicted"/>
<feature type="region of interest" description="Disordered" evidence="1">
    <location>
        <begin position="221"/>
        <end position="327"/>
    </location>
</feature>
<feature type="region of interest" description="Disordered" evidence="1">
    <location>
        <begin position="577"/>
        <end position="630"/>
    </location>
</feature>
<feature type="compositionally biased region" description="Polar residues" evidence="1">
    <location>
        <begin position="541"/>
        <end position="551"/>
    </location>
</feature>
<evidence type="ECO:0000313" key="2">
    <source>
        <dbReference type="EMBL" id="EFX01425.1"/>
    </source>
</evidence>
<evidence type="ECO:0000313" key="3">
    <source>
        <dbReference type="Proteomes" id="UP000007796"/>
    </source>
</evidence>
<evidence type="ECO:0008006" key="4">
    <source>
        <dbReference type="Google" id="ProtNLM"/>
    </source>
</evidence>
<dbReference type="SUPFAM" id="SSF54427">
    <property type="entry name" value="NTF2-like"/>
    <property type="match status" value="1"/>
</dbReference>
<keyword evidence="3" id="KW-1185">Reference proteome</keyword>
<feature type="compositionally biased region" description="Low complexity" evidence="1">
    <location>
        <begin position="266"/>
        <end position="275"/>
    </location>
</feature>
<feature type="region of interest" description="Disordered" evidence="1">
    <location>
        <begin position="383"/>
        <end position="420"/>
    </location>
</feature>
<dbReference type="OrthoDB" id="1162399at2759"/>
<dbReference type="EMBL" id="GL629794">
    <property type="protein sequence ID" value="EFX01425.1"/>
    <property type="molecule type" value="Genomic_DNA"/>
</dbReference>
<organism evidence="3">
    <name type="scientific">Grosmannia clavigera (strain kw1407 / UAMH 11150)</name>
    <name type="common">Blue stain fungus</name>
    <name type="synonym">Graphiocladiella clavigera</name>
    <dbReference type="NCBI Taxonomy" id="655863"/>
    <lineage>
        <taxon>Eukaryota</taxon>
        <taxon>Fungi</taxon>
        <taxon>Dikarya</taxon>
        <taxon>Ascomycota</taxon>
        <taxon>Pezizomycotina</taxon>
        <taxon>Sordariomycetes</taxon>
        <taxon>Sordariomycetidae</taxon>
        <taxon>Ophiostomatales</taxon>
        <taxon>Ophiostomataceae</taxon>
        <taxon>Leptographium</taxon>
    </lineage>
</organism>
<feature type="region of interest" description="Disordered" evidence="1">
    <location>
        <begin position="163"/>
        <end position="184"/>
    </location>
</feature>
<dbReference type="STRING" id="655863.F0XLJ5"/>
<feature type="region of interest" description="Disordered" evidence="1">
    <location>
        <begin position="526"/>
        <end position="559"/>
    </location>
</feature>
<evidence type="ECO:0000256" key="1">
    <source>
        <dbReference type="SAM" id="MobiDB-lite"/>
    </source>
</evidence>
<gene>
    <name evidence="2" type="ORF">CMQ_6367</name>
</gene>
<name>F0XLJ5_GROCL</name>
<protein>
    <recommendedName>
        <fullName evidence="4">Ntf2-like protein</fullName>
    </recommendedName>
</protein>
<dbReference type="HOGENOM" id="CLU_017360_0_0_1"/>